<dbReference type="Pfam" id="PF05699">
    <property type="entry name" value="Dimer_Tnp_hAT"/>
    <property type="match status" value="1"/>
</dbReference>
<dbReference type="PANTHER" id="PTHR23272:SF184">
    <property type="entry name" value="OS03G0311250 PROTEIN"/>
    <property type="match status" value="1"/>
</dbReference>
<name>A0AAW2SEY1_9LAMI</name>
<dbReference type="InterPro" id="IPR012337">
    <property type="entry name" value="RNaseH-like_sf"/>
</dbReference>
<dbReference type="SUPFAM" id="SSF53098">
    <property type="entry name" value="Ribonuclease H-like"/>
    <property type="match status" value="1"/>
</dbReference>
<dbReference type="PANTHER" id="PTHR23272">
    <property type="entry name" value="BED FINGER-RELATED"/>
    <property type="match status" value="1"/>
</dbReference>
<dbReference type="AlphaFoldDB" id="A0AAW2SEY1"/>
<comment type="caution">
    <text evidence="2">The sequence shown here is derived from an EMBL/GenBank/DDBJ whole genome shotgun (WGS) entry which is preliminary data.</text>
</comment>
<protein>
    <recommendedName>
        <fullName evidence="1">HAT C-terminal dimerisation domain-containing protein</fullName>
    </recommendedName>
</protein>
<sequence length="110" mass="12204">MIEYEIVITMVNPMKEKFDKYWEECYLVLAVAIVFDPSPKLPILAKIARDILAMPATTVESKAACSIRGLVIDESRACLLPNVVEALVVADDWVGSTPKKIVDNTTSFET</sequence>
<dbReference type="GO" id="GO:0003677">
    <property type="term" value="F:DNA binding"/>
    <property type="evidence" value="ECO:0007669"/>
    <property type="project" value="InterPro"/>
</dbReference>
<reference evidence="2" key="2">
    <citation type="journal article" date="2024" name="Plant">
        <title>Genomic evolution and insights into agronomic trait innovations of Sesamum species.</title>
        <authorList>
            <person name="Miao H."/>
            <person name="Wang L."/>
            <person name="Qu L."/>
            <person name="Liu H."/>
            <person name="Sun Y."/>
            <person name="Le M."/>
            <person name="Wang Q."/>
            <person name="Wei S."/>
            <person name="Zheng Y."/>
            <person name="Lin W."/>
            <person name="Duan Y."/>
            <person name="Cao H."/>
            <person name="Xiong S."/>
            <person name="Wang X."/>
            <person name="Wei L."/>
            <person name="Li C."/>
            <person name="Ma Q."/>
            <person name="Ju M."/>
            <person name="Zhao R."/>
            <person name="Li G."/>
            <person name="Mu C."/>
            <person name="Tian Q."/>
            <person name="Mei H."/>
            <person name="Zhang T."/>
            <person name="Gao T."/>
            <person name="Zhang H."/>
        </authorList>
    </citation>
    <scope>NUCLEOTIDE SEQUENCE</scope>
    <source>
        <strain evidence="2">KEN8</strain>
    </source>
</reference>
<reference evidence="2" key="1">
    <citation type="submission" date="2020-06" db="EMBL/GenBank/DDBJ databases">
        <authorList>
            <person name="Li T."/>
            <person name="Hu X."/>
            <person name="Zhang T."/>
            <person name="Song X."/>
            <person name="Zhang H."/>
            <person name="Dai N."/>
            <person name="Sheng W."/>
            <person name="Hou X."/>
            <person name="Wei L."/>
        </authorList>
    </citation>
    <scope>NUCLEOTIDE SEQUENCE</scope>
    <source>
        <strain evidence="2">KEN8</strain>
        <tissue evidence="2">Leaf</tissue>
    </source>
</reference>
<proteinExistence type="predicted"/>
<organism evidence="2">
    <name type="scientific">Sesamum calycinum</name>
    <dbReference type="NCBI Taxonomy" id="2727403"/>
    <lineage>
        <taxon>Eukaryota</taxon>
        <taxon>Viridiplantae</taxon>
        <taxon>Streptophyta</taxon>
        <taxon>Embryophyta</taxon>
        <taxon>Tracheophyta</taxon>
        <taxon>Spermatophyta</taxon>
        <taxon>Magnoliopsida</taxon>
        <taxon>eudicotyledons</taxon>
        <taxon>Gunneridae</taxon>
        <taxon>Pentapetalae</taxon>
        <taxon>asterids</taxon>
        <taxon>lamiids</taxon>
        <taxon>Lamiales</taxon>
        <taxon>Pedaliaceae</taxon>
        <taxon>Sesamum</taxon>
    </lineage>
</organism>
<accession>A0AAW2SEY1</accession>
<evidence type="ECO:0000259" key="1">
    <source>
        <dbReference type="Pfam" id="PF05699"/>
    </source>
</evidence>
<gene>
    <name evidence="2" type="ORF">Scaly_0457000</name>
</gene>
<feature type="domain" description="HAT C-terminal dimerisation" evidence="1">
    <location>
        <begin position="38"/>
        <end position="94"/>
    </location>
</feature>
<dbReference type="EMBL" id="JACGWM010000002">
    <property type="protein sequence ID" value="KAL0390999.1"/>
    <property type="molecule type" value="Genomic_DNA"/>
</dbReference>
<dbReference type="InterPro" id="IPR008906">
    <property type="entry name" value="HATC_C_dom"/>
</dbReference>
<evidence type="ECO:0000313" key="2">
    <source>
        <dbReference type="EMBL" id="KAL0390999.1"/>
    </source>
</evidence>
<dbReference type="GO" id="GO:0046983">
    <property type="term" value="F:protein dimerization activity"/>
    <property type="evidence" value="ECO:0007669"/>
    <property type="project" value="InterPro"/>
</dbReference>